<keyword evidence="1" id="KW-1133">Transmembrane helix</keyword>
<protein>
    <submittedName>
        <fullName evidence="2">Uncharacterized protein</fullName>
    </submittedName>
</protein>
<gene>
    <name evidence="2" type="ORF">QYF61_013508</name>
</gene>
<accession>A0AAN7NRI0</accession>
<evidence type="ECO:0000313" key="2">
    <source>
        <dbReference type="EMBL" id="KAK4821122.1"/>
    </source>
</evidence>
<proteinExistence type="predicted"/>
<keyword evidence="3" id="KW-1185">Reference proteome</keyword>
<name>A0AAN7NRI0_MYCAM</name>
<dbReference type="EMBL" id="JAUNZN010000005">
    <property type="protein sequence ID" value="KAK4821122.1"/>
    <property type="molecule type" value="Genomic_DNA"/>
</dbReference>
<dbReference type="Proteomes" id="UP001333110">
    <property type="component" value="Unassembled WGS sequence"/>
</dbReference>
<organism evidence="2 3">
    <name type="scientific">Mycteria americana</name>
    <name type="common">Wood stork</name>
    <dbReference type="NCBI Taxonomy" id="33587"/>
    <lineage>
        <taxon>Eukaryota</taxon>
        <taxon>Metazoa</taxon>
        <taxon>Chordata</taxon>
        <taxon>Craniata</taxon>
        <taxon>Vertebrata</taxon>
        <taxon>Euteleostomi</taxon>
        <taxon>Archelosauria</taxon>
        <taxon>Archosauria</taxon>
        <taxon>Dinosauria</taxon>
        <taxon>Saurischia</taxon>
        <taxon>Theropoda</taxon>
        <taxon>Coelurosauria</taxon>
        <taxon>Aves</taxon>
        <taxon>Neognathae</taxon>
        <taxon>Neoaves</taxon>
        <taxon>Aequornithes</taxon>
        <taxon>Ciconiiformes</taxon>
        <taxon>Ciconiidae</taxon>
        <taxon>Mycteria</taxon>
    </lineage>
</organism>
<keyword evidence="1" id="KW-0472">Membrane</keyword>
<reference evidence="2 3" key="1">
    <citation type="journal article" date="2023" name="J. Hered.">
        <title>Chromosome-level genome of the wood stork (Mycteria americana) provides insight into avian chromosome evolution.</title>
        <authorList>
            <person name="Flamio R. Jr."/>
            <person name="Ramstad K.M."/>
        </authorList>
    </citation>
    <scope>NUCLEOTIDE SEQUENCE [LARGE SCALE GENOMIC DNA]</scope>
    <source>
        <strain evidence="2">JAX WOST 10</strain>
    </source>
</reference>
<evidence type="ECO:0000256" key="1">
    <source>
        <dbReference type="SAM" id="Phobius"/>
    </source>
</evidence>
<evidence type="ECO:0000313" key="3">
    <source>
        <dbReference type="Proteomes" id="UP001333110"/>
    </source>
</evidence>
<dbReference type="AlphaFoldDB" id="A0AAN7NRI0"/>
<feature type="transmembrane region" description="Helical" evidence="1">
    <location>
        <begin position="48"/>
        <end position="69"/>
    </location>
</feature>
<comment type="caution">
    <text evidence="2">The sequence shown here is derived from an EMBL/GenBank/DDBJ whole genome shotgun (WGS) entry which is preliminary data.</text>
</comment>
<keyword evidence="1" id="KW-0812">Transmembrane</keyword>
<sequence length="156" mass="18180">MHLVSCSSSTARVLLPLIDNFSSKGSIRLRRGFEGDEDIMQCKVSLTVILHAAHQILLVLLKSGIIHVFKTNRYNLRRMQDWYVIVWEQNGKRERQNGACIFCLFNCFMERGGKTAEEHYGKRVIKHWHRLPREVVESPSLEVLKRLLDEVLMDMV</sequence>